<reference evidence="1" key="1">
    <citation type="submission" date="2020-07" db="EMBL/GenBank/DDBJ databases">
        <title>Multicomponent nature underlies the extraordinary mechanical properties of spider dragline silk.</title>
        <authorList>
            <person name="Kono N."/>
            <person name="Nakamura H."/>
            <person name="Mori M."/>
            <person name="Yoshida Y."/>
            <person name="Ohtoshi R."/>
            <person name="Malay A.D."/>
            <person name="Moran D.A.P."/>
            <person name="Tomita M."/>
            <person name="Numata K."/>
            <person name="Arakawa K."/>
        </authorList>
    </citation>
    <scope>NUCLEOTIDE SEQUENCE</scope>
</reference>
<accession>A0A8X6LQ05</accession>
<keyword evidence="2" id="KW-1185">Reference proteome</keyword>
<dbReference type="EMBL" id="BMAO01027659">
    <property type="protein sequence ID" value="GFR18746.1"/>
    <property type="molecule type" value="Genomic_DNA"/>
</dbReference>
<evidence type="ECO:0000313" key="2">
    <source>
        <dbReference type="Proteomes" id="UP000887116"/>
    </source>
</evidence>
<protein>
    <submittedName>
        <fullName evidence="1">Uncharacterized protein</fullName>
    </submittedName>
</protein>
<dbReference type="Proteomes" id="UP000887116">
    <property type="component" value="Unassembled WGS sequence"/>
</dbReference>
<organism evidence="1 2">
    <name type="scientific">Trichonephila clavata</name>
    <name type="common">Joro spider</name>
    <name type="synonym">Nephila clavata</name>
    <dbReference type="NCBI Taxonomy" id="2740835"/>
    <lineage>
        <taxon>Eukaryota</taxon>
        <taxon>Metazoa</taxon>
        <taxon>Ecdysozoa</taxon>
        <taxon>Arthropoda</taxon>
        <taxon>Chelicerata</taxon>
        <taxon>Arachnida</taxon>
        <taxon>Araneae</taxon>
        <taxon>Araneomorphae</taxon>
        <taxon>Entelegynae</taxon>
        <taxon>Araneoidea</taxon>
        <taxon>Nephilidae</taxon>
        <taxon>Trichonephila</taxon>
    </lineage>
</organism>
<gene>
    <name evidence="1" type="ORF">TNCT_307261</name>
</gene>
<sequence length="145" mass="17003">MGWSRKKKDRLQHPCIPSAIQLVPYSCDTPILNPPKKYEIVKEELIRPGTSKDPDFKAEGLNEPNRLNKAELSDLARYLDFPKQKAELLASRLQQWNLHLPRVKITEYRTREKNLHFFEKKEHLIACIDVNSLMNFMNISCDLNK</sequence>
<dbReference type="AlphaFoldDB" id="A0A8X6LQ05"/>
<name>A0A8X6LQ05_TRICU</name>
<dbReference type="OrthoDB" id="8063408at2759"/>
<comment type="caution">
    <text evidence="1">The sequence shown here is derived from an EMBL/GenBank/DDBJ whole genome shotgun (WGS) entry which is preliminary data.</text>
</comment>
<evidence type="ECO:0000313" key="1">
    <source>
        <dbReference type="EMBL" id="GFR18746.1"/>
    </source>
</evidence>
<proteinExistence type="predicted"/>